<feature type="transmembrane region" description="Helical" evidence="1">
    <location>
        <begin position="127"/>
        <end position="147"/>
    </location>
</feature>
<keyword evidence="1" id="KW-1133">Transmembrane helix</keyword>
<proteinExistence type="predicted"/>
<name>A0A4U1BTV8_9SPHI</name>
<evidence type="ECO:0000256" key="1">
    <source>
        <dbReference type="SAM" id="Phobius"/>
    </source>
</evidence>
<reference evidence="2 3" key="1">
    <citation type="submission" date="2019-04" db="EMBL/GenBank/DDBJ databases">
        <title>Pedobacter sp. AR-3-17 sp. nov., isolated from Arctic soil.</title>
        <authorList>
            <person name="Dahal R.H."/>
            <person name="Kim D.-U."/>
        </authorList>
    </citation>
    <scope>NUCLEOTIDE SEQUENCE [LARGE SCALE GENOMIC DNA]</scope>
    <source>
        <strain evidence="2 3">AR-3-17</strain>
    </source>
</reference>
<dbReference type="Proteomes" id="UP000308181">
    <property type="component" value="Unassembled WGS sequence"/>
</dbReference>
<sequence length="202" mass="24143">MSMKDFDSLVGIWNEQKTSPNINYKEVINHYKTNRSKLSFKFLLEILAMLIAFSVVSYIFFTIEFEFWTSYVGLILVNICCIYFIAMQIINLKNIANSNTLFDKPQDHIQFIKEFKKSRYIQHTRNYKVYTFVLGLGLSLYFVEFFYRLNLAVMITVVAATIAWFVICYLYLMKIYIKKEEKRFNDMLTDLERLNEQFSDEV</sequence>
<keyword evidence="1" id="KW-0812">Transmembrane</keyword>
<dbReference type="EMBL" id="SWBP01000006">
    <property type="protein sequence ID" value="TKB96005.1"/>
    <property type="molecule type" value="Genomic_DNA"/>
</dbReference>
<organism evidence="2 3">
    <name type="scientific">Pedobacter cryophilus</name>
    <dbReference type="NCBI Taxonomy" id="2571271"/>
    <lineage>
        <taxon>Bacteria</taxon>
        <taxon>Pseudomonadati</taxon>
        <taxon>Bacteroidota</taxon>
        <taxon>Sphingobacteriia</taxon>
        <taxon>Sphingobacteriales</taxon>
        <taxon>Sphingobacteriaceae</taxon>
        <taxon>Pedobacter</taxon>
    </lineage>
</organism>
<keyword evidence="3" id="KW-1185">Reference proteome</keyword>
<dbReference type="AlphaFoldDB" id="A0A4U1BTV8"/>
<keyword evidence="1" id="KW-0472">Membrane</keyword>
<evidence type="ECO:0000313" key="2">
    <source>
        <dbReference type="EMBL" id="TKB96005.1"/>
    </source>
</evidence>
<evidence type="ECO:0000313" key="3">
    <source>
        <dbReference type="Proteomes" id="UP000308181"/>
    </source>
</evidence>
<feature type="transmembrane region" description="Helical" evidence="1">
    <location>
        <begin position="67"/>
        <end position="86"/>
    </location>
</feature>
<comment type="caution">
    <text evidence="2">The sequence shown here is derived from an EMBL/GenBank/DDBJ whole genome shotgun (WGS) entry which is preliminary data.</text>
</comment>
<gene>
    <name evidence="2" type="ORF">FA046_15145</name>
</gene>
<feature type="transmembrane region" description="Helical" evidence="1">
    <location>
        <begin position="153"/>
        <end position="172"/>
    </location>
</feature>
<feature type="transmembrane region" description="Helical" evidence="1">
    <location>
        <begin position="42"/>
        <end position="61"/>
    </location>
</feature>
<accession>A0A4U1BTV8</accession>
<protein>
    <submittedName>
        <fullName evidence="2">Uncharacterized protein</fullName>
    </submittedName>
</protein>